<gene>
    <name evidence="2" type="ORF">ABRQ07_10740</name>
</gene>
<dbReference type="PROSITE" id="PS52050">
    <property type="entry name" value="WYL"/>
    <property type="match status" value="1"/>
</dbReference>
<evidence type="ECO:0000313" key="3">
    <source>
        <dbReference type="Proteomes" id="UP001463408"/>
    </source>
</evidence>
<dbReference type="EMBL" id="JBEHEF010000005">
    <property type="protein sequence ID" value="MEQ9938082.1"/>
    <property type="molecule type" value="Genomic_DNA"/>
</dbReference>
<proteinExistence type="predicted"/>
<dbReference type="InterPro" id="IPR026881">
    <property type="entry name" value="WYL_dom"/>
</dbReference>
<organism evidence="2 3">
    <name type="scientific">Pectobacterium polonicum</name>
    <dbReference type="NCBI Taxonomy" id="2485124"/>
    <lineage>
        <taxon>Bacteria</taxon>
        <taxon>Pseudomonadati</taxon>
        <taxon>Pseudomonadota</taxon>
        <taxon>Gammaproteobacteria</taxon>
        <taxon>Enterobacterales</taxon>
        <taxon>Pectobacteriaceae</taxon>
        <taxon>Pectobacterium</taxon>
    </lineage>
</organism>
<evidence type="ECO:0000313" key="2">
    <source>
        <dbReference type="EMBL" id="MEQ9938082.1"/>
    </source>
</evidence>
<feature type="domain" description="WYL" evidence="1">
    <location>
        <begin position="131"/>
        <end position="188"/>
    </location>
</feature>
<accession>A0ABV1PAA8</accession>
<sequence>MPEQGKRYDRLASRLAILVSRLFMGESLSVKQLALEFNVSERTIQRDLRQRLQYLDTELKDGYLRLSDARGPFRTDHDIITFARITHVAQFFPALDKKLLSVLLDAGQDSPYIVYNAPPRNVPSLFGGFYAITQAIVKNRLINFLHNGRRQIAIAPYRLIYFDGEWYLATEKQNHIKVFNLVAITDVAMTISSFSKKEEMRRIFQDKRFITALPHFQYICELIRE</sequence>
<keyword evidence="3" id="KW-1185">Reference proteome</keyword>
<dbReference type="Pfam" id="PF13280">
    <property type="entry name" value="WYL"/>
    <property type="match status" value="1"/>
</dbReference>
<dbReference type="RefSeq" id="WP_222157476.1">
    <property type="nucleotide sequence ID" value="NZ_JAQRNC010000001.1"/>
</dbReference>
<comment type="caution">
    <text evidence="2">The sequence shown here is derived from an EMBL/GenBank/DDBJ whole genome shotgun (WGS) entry which is preliminary data.</text>
</comment>
<reference evidence="2 3" key="1">
    <citation type="submission" date="2024-06" db="EMBL/GenBank/DDBJ databases">
        <title>Pangenomics to understand the prophage dynamics in the radiating lineages of P. brasiliense.</title>
        <authorList>
            <person name="Pardeshi L.A."/>
            <person name="Van Duivenbode I."/>
            <person name="Jonkheer E.M."/>
            <person name="Pel M.J.C."/>
            <person name="Kupczok A."/>
            <person name="De Ridder D."/>
            <person name="Smit S."/>
            <person name="Van Der Lee T.J."/>
        </authorList>
    </citation>
    <scope>NUCLEOTIDE SEQUENCE [LARGE SCALE GENOMIC DNA]</scope>
    <source>
        <strain evidence="2 3">PD 8607</strain>
    </source>
</reference>
<name>A0ABV1PAA8_9GAMM</name>
<evidence type="ECO:0000259" key="1">
    <source>
        <dbReference type="Pfam" id="PF13280"/>
    </source>
</evidence>
<protein>
    <submittedName>
        <fullName evidence="2">WYL domain-containing protein</fullName>
    </submittedName>
</protein>
<dbReference type="Proteomes" id="UP001463408">
    <property type="component" value="Unassembled WGS sequence"/>
</dbReference>